<dbReference type="GO" id="GO:0000145">
    <property type="term" value="C:exocyst"/>
    <property type="evidence" value="ECO:0007669"/>
    <property type="project" value="InterPro"/>
</dbReference>
<reference evidence="3" key="1">
    <citation type="submission" date="2021-03" db="EMBL/GenBank/DDBJ databases">
        <authorList>
            <consortium name="Genoscope - CEA"/>
            <person name="William W."/>
        </authorList>
    </citation>
    <scope>NUCLEOTIDE SEQUENCE</scope>
    <source>
        <strain evidence="3">Doubled-haploid Pahang</strain>
    </source>
</reference>
<dbReference type="EnsemblPlants" id="Ma09_t24940.1">
    <property type="protein sequence ID" value="Ma09_p24940.1"/>
    <property type="gene ID" value="Ma09_g24940"/>
</dbReference>
<dbReference type="PANTHER" id="PTHR21426:SF13">
    <property type="entry name" value="OS08G0566700 PROTEIN"/>
    <property type="match status" value="1"/>
</dbReference>
<dbReference type="PANTHER" id="PTHR21426">
    <property type="entry name" value="EXOCYST COMPLEX COMPONENT 8"/>
    <property type="match status" value="1"/>
</dbReference>
<dbReference type="OrthoDB" id="642193at2759"/>
<sequence length="146" mass="16073">MADEDVSGSHTDGSSITSSSDGDHEDPMELKPMTAVGVKRLCSELLAIKKASDEDLNRNVYSCYSAFVRILEEVPRVKCDLEELKQHVLNQRMLVQDLINSLYLEKPSSNNSTETKAQGIEDLDLHSDGELGSDLCDALDTLDISL</sequence>
<dbReference type="Gramene" id="Ma09_t24940.1">
    <property type="protein sequence ID" value="Ma09_p24940.1"/>
    <property type="gene ID" value="Ma09_g24940"/>
</dbReference>
<dbReference type="Proteomes" id="UP000012960">
    <property type="component" value="Unplaced"/>
</dbReference>
<dbReference type="InterPro" id="IPR033961">
    <property type="entry name" value="Exo84"/>
</dbReference>
<reference evidence="4" key="2">
    <citation type="submission" date="2021-05" db="UniProtKB">
        <authorList>
            <consortium name="EnsemblPlants"/>
        </authorList>
    </citation>
    <scope>IDENTIFICATION</scope>
    <source>
        <strain evidence="4">subsp. malaccensis</strain>
    </source>
</reference>
<dbReference type="OMA" id="ICPQEIR"/>
<evidence type="ECO:0000256" key="1">
    <source>
        <dbReference type="ARBA" id="ARBA00022448"/>
    </source>
</evidence>
<keyword evidence="1" id="KW-0813">Transport</keyword>
<dbReference type="InParanoid" id="A0A804KNE8"/>
<feature type="region of interest" description="Disordered" evidence="2">
    <location>
        <begin position="1"/>
        <end position="31"/>
    </location>
</feature>
<evidence type="ECO:0000313" key="4">
    <source>
        <dbReference type="EnsemblPlants" id="Ma09_p24940.1"/>
    </source>
</evidence>
<organism evidence="4 5">
    <name type="scientific">Musa acuminata subsp. malaccensis</name>
    <name type="common">Wild banana</name>
    <name type="synonym">Musa malaccensis</name>
    <dbReference type="NCBI Taxonomy" id="214687"/>
    <lineage>
        <taxon>Eukaryota</taxon>
        <taxon>Viridiplantae</taxon>
        <taxon>Streptophyta</taxon>
        <taxon>Embryophyta</taxon>
        <taxon>Tracheophyta</taxon>
        <taxon>Spermatophyta</taxon>
        <taxon>Magnoliopsida</taxon>
        <taxon>Liliopsida</taxon>
        <taxon>Zingiberales</taxon>
        <taxon>Musaceae</taxon>
        <taxon>Musa</taxon>
    </lineage>
</organism>
<proteinExistence type="predicted"/>
<keyword evidence="5" id="KW-1185">Reference proteome</keyword>
<feature type="compositionally biased region" description="Low complexity" evidence="2">
    <location>
        <begin position="8"/>
        <end position="20"/>
    </location>
</feature>
<evidence type="ECO:0000313" key="3">
    <source>
        <dbReference type="EMBL" id="CAG1836390.1"/>
    </source>
</evidence>
<accession>A0A804KNE8</accession>
<dbReference type="GO" id="GO:0006887">
    <property type="term" value="P:exocytosis"/>
    <property type="evidence" value="ECO:0007669"/>
    <property type="project" value="InterPro"/>
</dbReference>
<dbReference type="EMBL" id="HG996474">
    <property type="protein sequence ID" value="CAG1836390.1"/>
    <property type="molecule type" value="Genomic_DNA"/>
</dbReference>
<dbReference type="AlphaFoldDB" id="A0A804KNE8"/>
<evidence type="ECO:0000313" key="5">
    <source>
        <dbReference type="Proteomes" id="UP000012960"/>
    </source>
</evidence>
<name>A0A804KNE8_MUSAM</name>
<evidence type="ECO:0000256" key="2">
    <source>
        <dbReference type="SAM" id="MobiDB-lite"/>
    </source>
</evidence>
<protein>
    <submittedName>
        <fullName evidence="3">(wild Malaysian banana) hypothetical protein</fullName>
    </submittedName>
</protein>
<gene>
    <name evidence="3" type="ORF">GSMUA_243590.1</name>
</gene>